<dbReference type="PANTHER" id="PTHR22792">
    <property type="entry name" value="LUPUS LA PROTEIN-RELATED"/>
    <property type="match status" value="1"/>
</dbReference>
<name>A0A183SU94_SCHSO</name>
<dbReference type="Gene3D" id="1.10.10.10">
    <property type="entry name" value="Winged helix-like DNA-binding domain superfamily/Winged helix DNA-binding domain"/>
    <property type="match status" value="1"/>
</dbReference>
<evidence type="ECO:0000259" key="6">
    <source>
        <dbReference type="PROSITE" id="PS50961"/>
    </source>
</evidence>
<keyword evidence="2 4" id="KW-0694">RNA-binding</keyword>
<reference evidence="7" key="1">
    <citation type="submission" date="2016-06" db="UniProtKB">
        <authorList>
            <consortium name="WormBaseParasite"/>
        </authorList>
    </citation>
    <scope>IDENTIFICATION</scope>
</reference>
<feature type="compositionally biased region" description="Polar residues" evidence="5">
    <location>
        <begin position="42"/>
        <end position="51"/>
    </location>
</feature>
<dbReference type="InterPro" id="IPR045180">
    <property type="entry name" value="La_dom_prot"/>
</dbReference>
<dbReference type="AlphaFoldDB" id="A0A183SU94"/>
<feature type="compositionally biased region" description="Basic and acidic residues" evidence="5">
    <location>
        <begin position="270"/>
        <end position="284"/>
    </location>
</feature>
<feature type="region of interest" description="Disordered" evidence="5">
    <location>
        <begin position="1"/>
        <end position="57"/>
    </location>
</feature>
<evidence type="ECO:0000256" key="5">
    <source>
        <dbReference type="SAM" id="MobiDB-lite"/>
    </source>
</evidence>
<comment type="subcellular location">
    <subcellularLocation>
        <location evidence="1">Nucleus</location>
    </subcellularLocation>
</comment>
<dbReference type="WBParaSite" id="SSLN_0000808701-mRNA-1">
    <property type="protein sequence ID" value="SSLN_0000808701-mRNA-1"/>
    <property type="gene ID" value="SSLN_0000808701"/>
</dbReference>
<dbReference type="SMART" id="SM00715">
    <property type="entry name" value="LA"/>
    <property type="match status" value="1"/>
</dbReference>
<evidence type="ECO:0000256" key="3">
    <source>
        <dbReference type="ARBA" id="ARBA00023242"/>
    </source>
</evidence>
<organism evidence="7">
    <name type="scientific">Schistocephalus solidus</name>
    <name type="common">Tapeworm</name>
    <dbReference type="NCBI Taxonomy" id="70667"/>
    <lineage>
        <taxon>Eukaryota</taxon>
        <taxon>Metazoa</taxon>
        <taxon>Spiralia</taxon>
        <taxon>Lophotrochozoa</taxon>
        <taxon>Platyhelminthes</taxon>
        <taxon>Cestoda</taxon>
        <taxon>Eucestoda</taxon>
        <taxon>Diphyllobothriidea</taxon>
        <taxon>Diphyllobothriidae</taxon>
        <taxon>Schistocephalus</taxon>
    </lineage>
</organism>
<evidence type="ECO:0000256" key="4">
    <source>
        <dbReference type="PROSITE-ProRule" id="PRU00332"/>
    </source>
</evidence>
<protein>
    <submittedName>
        <fullName evidence="7">La-related protein 6</fullName>
    </submittedName>
</protein>
<evidence type="ECO:0000313" key="7">
    <source>
        <dbReference type="WBParaSite" id="SSLN_0000808701-mRNA-1"/>
    </source>
</evidence>
<dbReference type="Pfam" id="PF05383">
    <property type="entry name" value="La"/>
    <property type="match status" value="1"/>
</dbReference>
<dbReference type="GO" id="GO:0003729">
    <property type="term" value="F:mRNA binding"/>
    <property type="evidence" value="ECO:0007669"/>
    <property type="project" value="TreeGrafter"/>
</dbReference>
<dbReference type="PROSITE" id="PS50961">
    <property type="entry name" value="HTH_LA"/>
    <property type="match status" value="1"/>
</dbReference>
<feature type="domain" description="HTH La-type RNA-binding" evidence="6">
    <location>
        <begin position="53"/>
        <end position="144"/>
    </location>
</feature>
<evidence type="ECO:0000256" key="2">
    <source>
        <dbReference type="ARBA" id="ARBA00022884"/>
    </source>
</evidence>
<dbReference type="GO" id="GO:1990904">
    <property type="term" value="C:ribonucleoprotein complex"/>
    <property type="evidence" value="ECO:0007669"/>
    <property type="project" value="InterPro"/>
</dbReference>
<accession>A0A183SU94</accession>
<sequence>MMEVVGGSVEDAGSRHSAPKPVKNLWIRGGQSPDSEPLEAFSNHQPTNECASSPPGDNLSAKILRQIEFYFSDANILKDQFMLKSVKASKEGWMKLSTVAAFKRILSLTTNEQDVRDALKNSSQVEVSDDGLSRFFIVKGTLIRRKNPLPAWDRLVYTRTIMISSFDPGEVVSVDSITALFESVGIPVSLVRVIDAGRSVPHDLVKSQSIHGYLGSELCAVVEFETRELAHQAISFVRSLWPNCYSVILSKSTTLISTCYNPNKANTAKVKADKPREKRKEKNAQPETPPERPQITLTRSGGEGGKVTLIREPRFPPTEESKGFDSGWRELLRLQRLLLNAPDLPEVEPFVVSSSPPSRIVPPVVAGKSPPQVPLDQQQPHQSLMMLDEAIVCVTASVPPTSNGHHPFMLISTLTGSEFKLLRPSSRLNLKRLPSDVMHQPPPSAEYNAPRINVKVAQLKNVETFAYLGSTLARKMRIDDEVTQRISKASQAYGWLQASVWNRHESCSADHGLPRASVASVRCVYINRVRDEKRKLPTIRVISS</sequence>
<dbReference type="PANTHER" id="PTHR22792:SF140">
    <property type="entry name" value="ACHILLES, ISOFORM A"/>
    <property type="match status" value="1"/>
</dbReference>
<dbReference type="InterPro" id="IPR006630">
    <property type="entry name" value="La_HTH"/>
</dbReference>
<dbReference type="CDD" id="cd07323">
    <property type="entry name" value="LAM"/>
    <property type="match status" value="1"/>
</dbReference>
<feature type="region of interest" description="Disordered" evidence="5">
    <location>
        <begin position="267"/>
        <end position="309"/>
    </location>
</feature>
<dbReference type="PRINTS" id="PR00302">
    <property type="entry name" value="LUPUSLA"/>
</dbReference>
<dbReference type="InterPro" id="IPR002344">
    <property type="entry name" value="Lupus_La"/>
</dbReference>
<keyword evidence="3" id="KW-0539">Nucleus</keyword>
<dbReference type="GO" id="GO:0005634">
    <property type="term" value="C:nucleus"/>
    <property type="evidence" value="ECO:0007669"/>
    <property type="project" value="UniProtKB-SubCell"/>
</dbReference>
<dbReference type="GO" id="GO:0006396">
    <property type="term" value="P:RNA processing"/>
    <property type="evidence" value="ECO:0007669"/>
    <property type="project" value="InterPro"/>
</dbReference>
<dbReference type="InterPro" id="IPR036388">
    <property type="entry name" value="WH-like_DNA-bd_sf"/>
</dbReference>
<evidence type="ECO:0000256" key="1">
    <source>
        <dbReference type="ARBA" id="ARBA00004123"/>
    </source>
</evidence>
<dbReference type="SUPFAM" id="SSF46785">
    <property type="entry name" value="Winged helix' DNA-binding domain"/>
    <property type="match status" value="1"/>
</dbReference>
<dbReference type="InterPro" id="IPR036390">
    <property type="entry name" value="WH_DNA-bd_sf"/>
</dbReference>
<proteinExistence type="predicted"/>